<dbReference type="SUPFAM" id="SSF53178">
    <property type="entry name" value="Peptidyl-tRNA hydrolase-like"/>
    <property type="match status" value="1"/>
</dbReference>
<sequence>MADYWDQGPLLVLGLGNPGSQYQGTRHNMGFAVTSLLAQRHGFSMGRSGHHSLWGQGRVAGRMVIMAQPQTYMNLSGEAAQSLLGYFDLEPGRLIAVHDDLDLPLGRLKVALGGGAGGHKGVASIVQRTGSPDFVRLKVGIGRPRYEEPIERFVLSGFYADQRQLAEDMVLAAADCLEVIISEGPQAAMQRFHRPLSNEEVEG</sequence>
<feature type="binding site" evidence="6">
    <location>
        <position position="74"/>
    </location>
    <ligand>
        <name>tRNA</name>
        <dbReference type="ChEBI" id="CHEBI:17843"/>
    </ligand>
</feature>
<accession>A0AAU9EI39</accession>
<feature type="site" description="Discriminates between blocked and unblocked aminoacyl-tRNA" evidence="6">
    <location>
        <position position="17"/>
    </location>
</feature>
<keyword evidence="4 6" id="KW-0694">RNA-binding</keyword>
<dbReference type="PANTHER" id="PTHR17224:SF1">
    <property type="entry name" value="PEPTIDYL-TRNA HYDROLASE"/>
    <property type="match status" value="1"/>
</dbReference>
<dbReference type="KEGG" id="dmp:FAK_34910"/>
<comment type="caution">
    <text evidence="6">Lacks conserved residue(s) required for the propagation of feature annotation.</text>
</comment>
<dbReference type="GO" id="GO:0004045">
    <property type="term" value="F:peptidyl-tRNA hydrolase activity"/>
    <property type="evidence" value="ECO:0007669"/>
    <property type="project" value="UniProtKB-UniRule"/>
</dbReference>
<evidence type="ECO:0000256" key="5">
    <source>
        <dbReference type="ARBA" id="ARBA00050038"/>
    </source>
</evidence>
<dbReference type="GO" id="GO:0006515">
    <property type="term" value="P:protein quality control for misfolded or incompletely synthesized proteins"/>
    <property type="evidence" value="ECO:0007669"/>
    <property type="project" value="UniProtKB-UniRule"/>
</dbReference>
<evidence type="ECO:0000256" key="6">
    <source>
        <dbReference type="HAMAP-Rule" id="MF_00083"/>
    </source>
</evidence>
<dbReference type="Proteomes" id="UP001366166">
    <property type="component" value="Chromosome"/>
</dbReference>
<evidence type="ECO:0000313" key="7">
    <source>
        <dbReference type="EMBL" id="BEQ16425.1"/>
    </source>
</evidence>
<dbReference type="Pfam" id="PF01195">
    <property type="entry name" value="Pept_tRNA_hydro"/>
    <property type="match status" value="1"/>
</dbReference>
<dbReference type="GO" id="GO:0000049">
    <property type="term" value="F:tRNA binding"/>
    <property type="evidence" value="ECO:0007669"/>
    <property type="project" value="UniProtKB-UniRule"/>
</dbReference>
<comment type="subcellular location">
    <subcellularLocation>
        <location evidence="6">Cytoplasm</location>
    </subcellularLocation>
</comment>
<dbReference type="EMBL" id="AP028679">
    <property type="protein sequence ID" value="BEQ16425.1"/>
    <property type="molecule type" value="Genomic_DNA"/>
</dbReference>
<evidence type="ECO:0000256" key="3">
    <source>
        <dbReference type="ARBA" id="ARBA00022801"/>
    </source>
</evidence>
<dbReference type="GO" id="GO:0005737">
    <property type="term" value="C:cytoplasm"/>
    <property type="evidence" value="ECO:0007669"/>
    <property type="project" value="UniProtKB-SubCell"/>
</dbReference>
<dbReference type="EC" id="3.1.1.29" evidence="1 6"/>
<evidence type="ECO:0000256" key="2">
    <source>
        <dbReference type="ARBA" id="ARBA00022555"/>
    </source>
</evidence>
<keyword evidence="6" id="KW-0963">Cytoplasm</keyword>
<comment type="subunit">
    <text evidence="6">Monomer.</text>
</comment>
<evidence type="ECO:0000256" key="4">
    <source>
        <dbReference type="ARBA" id="ARBA00022884"/>
    </source>
</evidence>
<dbReference type="InterPro" id="IPR001328">
    <property type="entry name" value="Pept_tRNA_hydro"/>
</dbReference>
<keyword evidence="2 6" id="KW-0820">tRNA-binding</keyword>
<comment type="function">
    <text evidence="6">Hydrolyzes ribosome-free peptidyl-tRNAs (with 1 or more amino acids incorporated), which drop off the ribosome during protein synthesis, or as a result of ribosome stalling.</text>
</comment>
<feature type="active site" description="Proton acceptor" evidence="6">
    <location>
        <position position="27"/>
    </location>
</feature>
<dbReference type="FunFam" id="3.40.50.1470:FF:000001">
    <property type="entry name" value="Peptidyl-tRNA hydrolase"/>
    <property type="match status" value="1"/>
</dbReference>
<dbReference type="PANTHER" id="PTHR17224">
    <property type="entry name" value="PEPTIDYL-TRNA HYDROLASE"/>
    <property type="match status" value="1"/>
</dbReference>
<evidence type="ECO:0000313" key="8">
    <source>
        <dbReference type="Proteomes" id="UP001366166"/>
    </source>
</evidence>
<keyword evidence="3 6" id="KW-0378">Hydrolase</keyword>
<dbReference type="Gene3D" id="3.40.50.1470">
    <property type="entry name" value="Peptidyl-tRNA hydrolase"/>
    <property type="match status" value="1"/>
</dbReference>
<reference evidence="8" key="1">
    <citation type="journal article" date="2023" name="Arch. Microbiol.">
        <title>Desulfoferula mesophilus gen. nov. sp. nov., a mesophilic sulfate-reducing bacterium isolated from a brackish lake sediment.</title>
        <authorList>
            <person name="Watanabe T."/>
            <person name="Yabe T."/>
            <person name="Tsuji J.M."/>
            <person name="Fukui M."/>
        </authorList>
    </citation>
    <scope>NUCLEOTIDE SEQUENCE [LARGE SCALE GENOMIC DNA]</scope>
    <source>
        <strain evidence="8">12FAK</strain>
    </source>
</reference>
<dbReference type="RefSeq" id="WP_338602224.1">
    <property type="nucleotide sequence ID" value="NZ_AP028679.1"/>
</dbReference>
<feature type="binding site" evidence="6">
    <location>
        <position position="22"/>
    </location>
    <ligand>
        <name>tRNA</name>
        <dbReference type="ChEBI" id="CHEBI:17843"/>
    </ligand>
</feature>
<gene>
    <name evidence="6 7" type="primary">pth</name>
    <name evidence="7" type="ORF">FAK_34910</name>
</gene>
<comment type="function">
    <text evidence="6">Catalyzes the release of premature peptidyl moieties from peptidyl-tRNA molecules trapped in stalled 50S ribosomal subunits, and thus maintains levels of free tRNAs and 50S ribosomes.</text>
</comment>
<evidence type="ECO:0000256" key="1">
    <source>
        <dbReference type="ARBA" id="ARBA00013260"/>
    </source>
</evidence>
<organism evidence="7 8">
    <name type="scientific">Desulfoferula mesophila</name>
    <dbReference type="NCBI Taxonomy" id="3058419"/>
    <lineage>
        <taxon>Bacteria</taxon>
        <taxon>Pseudomonadati</taxon>
        <taxon>Thermodesulfobacteriota</taxon>
        <taxon>Desulfarculia</taxon>
        <taxon>Desulfarculales</taxon>
        <taxon>Desulfarculaceae</taxon>
        <taxon>Desulfoferula</taxon>
    </lineage>
</organism>
<dbReference type="CDD" id="cd00462">
    <property type="entry name" value="PTH"/>
    <property type="match status" value="1"/>
</dbReference>
<keyword evidence="8" id="KW-1185">Reference proteome</keyword>
<comment type="catalytic activity">
    <reaction evidence="6">
        <text>an N-acyl-L-alpha-aminoacyl-tRNA + H2O = an N-acyl-L-amino acid + a tRNA + H(+)</text>
        <dbReference type="Rhea" id="RHEA:54448"/>
        <dbReference type="Rhea" id="RHEA-COMP:10123"/>
        <dbReference type="Rhea" id="RHEA-COMP:13883"/>
        <dbReference type="ChEBI" id="CHEBI:15377"/>
        <dbReference type="ChEBI" id="CHEBI:15378"/>
        <dbReference type="ChEBI" id="CHEBI:59874"/>
        <dbReference type="ChEBI" id="CHEBI:78442"/>
        <dbReference type="ChEBI" id="CHEBI:138191"/>
        <dbReference type="EC" id="3.1.1.29"/>
    </reaction>
</comment>
<dbReference type="HAMAP" id="MF_00083">
    <property type="entry name" value="Pept_tRNA_hydro_bact"/>
    <property type="match status" value="1"/>
</dbReference>
<feature type="site" description="Stabilizes the basic form of H active site to accept a proton" evidence="6">
    <location>
        <position position="99"/>
    </location>
</feature>
<dbReference type="AlphaFoldDB" id="A0AAU9EI39"/>
<dbReference type="InterPro" id="IPR036416">
    <property type="entry name" value="Pept_tRNA_hydro_sf"/>
</dbReference>
<name>A0AAU9EI39_9BACT</name>
<dbReference type="GO" id="GO:0072344">
    <property type="term" value="P:rescue of stalled ribosome"/>
    <property type="evidence" value="ECO:0007669"/>
    <property type="project" value="UniProtKB-UniRule"/>
</dbReference>
<proteinExistence type="inferred from homology"/>
<comment type="similarity">
    <text evidence="6">Belongs to the PTH family.</text>
</comment>
<dbReference type="NCBIfam" id="TIGR00447">
    <property type="entry name" value="pth"/>
    <property type="match status" value="1"/>
</dbReference>
<feature type="binding site" evidence="6">
    <location>
        <position position="72"/>
    </location>
    <ligand>
        <name>tRNA</name>
        <dbReference type="ChEBI" id="CHEBI:17843"/>
    </ligand>
</feature>
<protein>
    <recommendedName>
        <fullName evidence="5 6">Peptidyl-tRNA hydrolase</fullName>
        <shortName evidence="6">Pth</shortName>
        <ecNumber evidence="1 6">3.1.1.29</ecNumber>
    </recommendedName>
</protein>